<name>A0A1M5YH67_9FIRM</name>
<organism evidence="1 2">
    <name type="scientific">Sporobacter termitidis DSM 10068</name>
    <dbReference type="NCBI Taxonomy" id="1123282"/>
    <lineage>
        <taxon>Bacteria</taxon>
        <taxon>Bacillati</taxon>
        <taxon>Bacillota</taxon>
        <taxon>Clostridia</taxon>
        <taxon>Eubacteriales</taxon>
        <taxon>Oscillospiraceae</taxon>
        <taxon>Sporobacter</taxon>
    </lineage>
</organism>
<dbReference type="EMBL" id="FQXV01000008">
    <property type="protein sequence ID" value="SHI11397.1"/>
    <property type="molecule type" value="Genomic_DNA"/>
</dbReference>
<dbReference type="Proteomes" id="UP000183995">
    <property type="component" value="Unassembled WGS sequence"/>
</dbReference>
<protein>
    <submittedName>
        <fullName evidence="1">Uncharacterized protein</fullName>
    </submittedName>
</protein>
<evidence type="ECO:0000313" key="1">
    <source>
        <dbReference type="EMBL" id="SHI11397.1"/>
    </source>
</evidence>
<dbReference type="AlphaFoldDB" id="A0A1M5YH67"/>
<sequence length="119" mass="13518">MSPEALEARIGAYFAECEAREVFPDRANMIAWLGLPDDVYLRFETNEDGKYAPYAEVLKRARLRREGWLARAMFSDKNKAQSAMFQLRQPFNGGYSDKEDSGVMTIRLKIDGGSSDLLD</sequence>
<keyword evidence="2" id="KW-1185">Reference proteome</keyword>
<gene>
    <name evidence="1" type="ORF">SAMN02745823_02535</name>
</gene>
<proteinExistence type="predicted"/>
<evidence type="ECO:0000313" key="2">
    <source>
        <dbReference type="Proteomes" id="UP000183995"/>
    </source>
</evidence>
<accession>A0A1M5YH67</accession>
<dbReference type="STRING" id="1123282.SAMN02745823_02535"/>
<reference evidence="1 2" key="1">
    <citation type="submission" date="2016-11" db="EMBL/GenBank/DDBJ databases">
        <authorList>
            <person name="Jaros S."/>
            <person name="Januszkiewicz K."/>
            <person name="Wedrychowicz H."/>
        </authorList>
    </citation>
    <scope>NUCLEOTIDE SEQUENCE [LARGE SCALE GENOMIC DNA]</scope>
    <source>
        <strain evidence="1 2">DSM 10068</strain>
    </source>
</reference>